<comment type="caution">
    <text evidence="1">The sequence shown here is derived from an EMBL/GenBank/DDBJ whole genome shotgun (WGS) entry which is preliminary data.</text>
</comment>
<dbReference type="AlphaFoldDB" id="A0AAN7REM2"/>
<accession>A0AAN7REM2</accession>
<dbReference type="EMBL" id="JAXQNO010000002">
    <property type="protein sequence ID" value="KAK4803194.1"/>
    <property type="molecule type" value="Genomic_DNA"/>
</dbReference>
<gene>
    <name evidence="1" type="ORF">SAY86_001397</name>
</gene>
<evidence type="ECO:0000313" key="1">
    <source>
        <dbReference type="EMBL" id="KAK4803194.1"/>
    </source>
</evidence>
<name>A0AAN7REM2_TRANT</name>
<evidence type="ECO:0000313" key="2">
    <source>
        <dbReference type="Proteomes" id="UP001346149"/>
    </source>
</evidence>
<proteinExistence type="predicted"/>
<organism evidence="1 2">
    <name type="scientific">Trapa natans</name>
    <name type="common">Water chestnut</name>
    <dbReference type="NCBI Taxonomy" id="22666"/>
    <lineage>
        <taxon>Eukaryota</taxon>
        <taxon>Viridiplantae</taxon>
        <taxon>Streptophyta</taxon>
        <taxon>Embryophyta</taxon>
        <taxon>Tracheophyta</taxon>
        <taxon>Spermatophyta</taxon>
        <taxon>Magnoliopsida</taxon>
        <taxon>eudicotyledons</taxon>
        <taxon>Gunneridae</taxon>
        <taxon>Pentapetalae</taxon>
        <taxon>rosids</taxon>
        <taxon>malvids</taxon>
        <taxon>Myrtales</taxon>
        <taxon>Lythraceae</taxon>
        <taxon>Trapa</taxon>
    </lineage>
</organism>
<dbReference type="Proteomes" id="UP001346149">
    <property type="component" value="Unassembled WGS sequence"/>
</dbReference>
<keyword evidence="2" id="KW-1185">Reference proteome</keyword>
<protein>
    <submittedName>
        <fullName evidence="1">Uncharacterized protein</fullName>
    </submittedName>
</protein>
<sequence length="114" mass="13317">MEMHIVHKWGREMKESSRLCIFYFPCKTTFQFSHLIQYHEWITLALCYGRLSKKAEELRIENHKSHDPPAIPMGNIRRVGRLPAVAMEFVKNIKVTGAEISTSLLNFWGFHNAV</sequence>
<reference evidence="1 2" key="1">
    <citation type="journal article" date="2023" name="Hortic Res">
        <title>Pangenome of water caltrop reveals structural variations and asymmetric subgenome divergence after allopolyploidization.</title>
        <authorList>
            <person name="Zhang X."/>
            <person name="Chen Y."/>
            <person name="Wang L."/>
            <person name="Yuan Y."/>
            <person name="Fang M."/>
            <person name="Shi L."/>
            <person name="Lu R."/>
            <person name="Comes H.P."/>
            <person name="Ma Y."/>
            <person name="Chen Y."/>
            <person name="Huang G."/>
            <person name="Zhou Y."/>
            <person name="Zheng Z."/>
            <person name="Qiu Y."/>
        </authorList>
    </citation>
    <scope>NUCLEOTIDE SEQUENCE [LARGE SCALE GENOMIC DNA]</scope>
    <source>
        <strain evidence="1">F231</strain>
    </source>
</reference>